<sequence>MKISTLLGRAGLVAAATLLSIQMAQAAVFQIQGVASNDSLNMRSKPGTKNPVVAKIPHNGKYVRSTGQRVSVGRTVWTKVTWQGNTGWVSERYIRPMQTAQAPRPAAPRAVAPAPARVAPRPAVARTPAAPGSKGKWVLECGNMSPFWRVIVHTGEALDVNLRGQPLGMLPIIHQQQDRNRWNTAMKTVLKSSNGQSQADMTVKYTKQCFHTLSKQNVHYRVKAMIRGEELNGCCRAVRIQ</sequence>
<comment type="caution">
    <text evidence="3">The sequence shown here is derived from an EMBL/GenBank/DDBJ whole genome shotgun (WGS) entry which is preliminary data.</text>
</comment>
<evidence type="ECO:0000259" key="2">
    <source>
        <dbReference type="Pfam" id="PF08239"/>
    </source>
</evidence>
<feature type="signal peptide" evidence="1">
    <location>
        <begin position="1"/>
        <end position="26"/>
    </location>
</feature>
<dbReference type="AlphaFoldDB" id="A0A317CKC3"/>
<feature type="domain" description="SH3b" evidence="2">
    <location>
        <begin position="38"/>
        <end position="94"/>
    </location>
</feature>
<dbReference type="OrthoDB" id="5623396at2"/>
<evidence type="ECO:0000313" key="3">
    <source>
        <dbReference type="EMBL" id="PWQ98637.1"/>
    </source>
</evidence>
<dbReference type="RefSeq" id="WP_109837103.1">
    <property type="nucleotide sequence ID" value="NZ_QGKM01000015.1"/>
</dbReference>
<evidence type="ECO:0000313" key="4">
    <source>
        <dbReference type="Proteomes" id="UP000245539"/>
    </source>
</evidence>
<reference evidence="3 4" key="1">
    <citation type="submission" date="2018-05" db="EMBL/GenBank/DDBJ databases">
        <title>Leucothrix arctica sp. nov., isolated from Arctic seawater.</title>
        <authorList>
            <person name="Choi A."/>
            <person name="Baek K."/>
        </authorList>
    </citation>
    <scope>NUCLEOTIDE SEQUENCE [LARGE SCALE GENOMIC DNA]</scope>
    <source>
        <strain evidence="3 4">JCM 18388</strain>
    </source>
</reference>
<name>A0A317CKC3_9GAMM</name>
<dbReference type="Proteomes" id="UP000245539">
    <property type="component" value="Unassembled WGS sequence"/>
</dbReference>
<protein>
    <recommendedName>
        <fullName evidence="2">SH3b domain-containing protein</fullName>
    </recommendedName>
</protein>
<feature type="chain" id="PRO_5016377498" description="SH3b domain-containing protein" evidence="1">
    <location>
        <begin position="27"/>
        <end position="241"/>
    </location>
</feature>
<evidence type="ECO:0000256" key="1">
    <source>
        <dbReference type="SAM" id="SignalP"/>
    </source>
</evidence>
<dbReference type="Pfam" id="PF08239">
    <property type="entry name" value="SH3_3"/>
    <property type="match status" value="1"/>
</dbReference>
<organism evidence="3 4">
    <name type="scientific">Leucothrix pacifica</name>
    <dbReference type="NCBI Taxonomy" id="1247513"/>
    <lineage>
        <taxon>Bacteria</taxon>
        <taxon>Pseudomonadati</taxon>
        <taxon>Pseudomonadota</taxon>
        <taxon>Gammaproteobacteria</taxon>
        <taxon>Thiotrichales</taxon>
        <taxon>Thiotrichaceae</taxon>
        <taxon>Leucothrix</taxon>
    </lineage>
</organism>
<gene>
    <name evidence="3" type="ORF">DKW60_07850</name>
</gene>
<keyword evidence="4" id="KW-1185">Reference proteome</keyword>
<accession>A0A317CKC3</accession>
<proteinExistence type="predicted"/>
<keyword evidence="1" id="KW-0732">Signal</keyword>
<dbReference type="InterPro" id="IPR003646">
    <property type="entry name" value="SH3-like_bac-type"/>
</dbReference>
<dbReference type="EMBL" id="QGKM01000015">
    <property type="protein sequence ID" value="PWQ98637.1"/>
    <property type="molecule type" value="Genomic_DNA"/>
</dbReference>
<dbReference type="Gene3D" id="2.30.30.40">
    <property type="entry name" value="SH3 Domains"/>
    <property type="match status" value="1"/>
</dbReference>